<dbReference type="GO" id="GO:0009982">
    <property type="term" value="F:pseudouridine synthase activity"/>
    <property type="evidence" value="ECO:0007669"/>
    <property type="project" value="InterPro"/>
</dbReference>
<keyword evidence="2" id="KW-0819">tRNA processing</keyword>
<sequence>MATLVNYEHSNSPILHKVESGHSNTDVPELIFFNYHEFLEVPTTSSGCALSTAKLVINHFPNIYADSSSLSYKNTRILRIPRCYYSRKYSDLIPQFSEYFPGQEPGAIHDPHPQINELGLYDDNYFGRSSRIPILNGLLNENELKDIVITVNELLYQAFNPFSTITLFENILEIFTGGLFSQVSNLIGIKSFTKRRLDKLETFINDTNKSFETREIDLKIISPRYSGYLSVYVFQRDLTMAKSKMAEDLSSDKKWSKERIQKRVQKLKVKIGHGGTLDPLATGVLVVGVGAGTKKLQYYLAQCKKTYAAKALLGLCTTTGDSEGEIVSQNEIDHITKEDVKNAAARFVGDVKQTPSIYSALKVDGMPLYDYARKGLPIPKDIKVRDVTIHSLEVFDKDLLSTDHEYKKLESQFDENGEPKEHALMNNPTLNDSPVYFSSQYLERAEREGLPKEVGKPRMLKEDSELPEKLPMFSFEADVSSGTYIRSLISDIGRTLESSAYMVALARTKQSEWELGKNVFKMEDFSKDQRIWGPVLKKVLESNGADIELEKLFEDVETKLAPLFEKEKQLLSDAELRNQEELQNEADSTKDEALQAEQKDKQGQTESNHNTKKRIIQNSIDLYQNNDLQLVIAGVDSVVPNSQRNGVSEMWMTNTMDITSAIPLEARDDLNTPPKESDGVHIVTARKNWKNIDSNLKLHLNQTMNIDLKLANTVFSTGSILTMYYFQPKALKDMTGNSGQHLCELDVRLPEGVVSDNAKVIVEDNWTPLYPEDQSFKITKCIGNLLKTVDTNPAAHYLEKNDRLMSIGSKETEVYVKIQKPNSNAIERYKVTAGGGGWGAKANTIVLSPEAKLVTGSSIQFFMVTPEDRYQVKNDAIENYQNAITLQSTYEEKSYNENTKPEQVFENVFGLSMIKYIKGDLFTHKAIDATKAIVLAHACNTGGIWGGGVAAVFRHKYPYANDEYSNYCVKHSNLLGKSLLIPATADGKNTKIYIGCLFTSDFSQSPEEIAQYTDESLSELSKQLKELAKEVAIETDEDSKYVVNMPKINAGIFGVPWEMTEEVLKKHPDLSFNVYVI</sequence>
<dbReference type="InterPro" id="IPR014780">
    <property type="entry name" value="tRNA_psdUridine_synth_TruB"/>
</dbReference>
<evidence type="ECO:0000256" key="3">
    <source>
        <dbReference type="ARBA" id="ARBA00023136"/>
    </source>
</evidence>
<feature type="compositionally biased region" description="Basic and acidic residues" evidence="6">
    <location>
        <begin position="587"/>
        <end position="603"/>
    </location>
</feature>
<evidence type="ECO:0000256" key="2">
    <source>
        <dbReference type="ARBA" id="ARBA00022694"/>
    </source>
</evidence>
<feature type="region of interest" description="Disordered" evidence="6">
    <location>
        <begin position="582"/>
        <end position="612"/>
    </location>
</feature>
<dbReference type="Pfam" id="PF01661">
    <property type="entry name" value="Macro"/>
    <property type="match status" value="1"/>
</dbReference>
<dbReference type="RefSeq" id="XP_049263727.1">
    <property type="nucleotide sequence ID" value="XM_049406756.1"/>
</dbReference>
<dbReference type="CDD" id="cd02901">
    <property type="entry name" value="Macro_Poa1p-like"/>
    <property type="match status" value="1"/>
</dbReference>
<dbReference type="InterPro" id="IPR002589">
    <property type="entry name" value="Macro_dom"/>
</dbReference>
<dbReference type="OrthoDB" id="9995526at2759"/>
<dbReference type="InterPro" id="IPR019383">
    <property type="entry name" value="Golgin_A_7/ERF4"/>
</dbReference>
<evidence type="ECO:0000256" key="6">
    <source>
        <dbReference type="SAM" id="MobiDB-lite"/>
    </source>
</evidence>
<keyword evidence="4" id="KW-0413">Isomerase</keyword>
<feature type="domain" description="Macro" evidence="7">
    <location>
        <begin position="901"/>
        <end position="1077"/>
    </location>
</feature>
<dbReference type="Pfam" id="PF10256">
    <property type="entry name" value="Erf4"/>
    <property type="match status" value="1"/>
</dbReference>
<evidence type="ECO:0000256" key="4">
    <source>
        <dbReference type="ARBA" id="ARBA00023235"/>
    </source>
</evidence>
<gene>
    <name evidence="8" type="ORF">J8A68_002954</name>
</gene>
<dbReference type="HAMAP" id="MF_01080">
    <property type="entry name" value="TruB_bact"/>
    <property type="match status" value="1"/>
</dbReference>
<evidence type="ECO:0000313" key="8">
    <source>
        <dbReference type="EMBL" id="KAG7663495.1"/>
    </source>
</evidence>
<keyword evidence="9" id="KW-1185">Reference proteome</keyword>
<dbReference type="Pfam" id="PF01509">
    <property type="entry name" value="TruB_N"/>
    <property type="match status" value="1"/>
</dbReference>
<dbReference type="GO" id="GO:0016020">
    <property type="term" value="C:membrane"/>
    <property type="evidence" value="ECO:0007669"/>
    <property type="project" value="UniProtKB-SubCell"/>
</dbReference>
<keyword evidence="3" id="KW-0472">Membrane</keyword>
<dbReference type="GO" id="GO:1990481">
    <property type="term" value="P:mRNA pseudouridine synthesis"/>
    <property type="evidence" value="ECO:0007669"/>
    <property type="project" value="TreeGrafter"/>
</dbReference>
<dbReference type="SMART" id="SM00506">
    <property type="entry name" value="A1pp"/>
    <property type="match status" value="1"/>
</dbReference>
<accession>A0A8J5QN88</accession>
<dbReference type="GO" id="GO:0006400">
    <property type="term" value="P:tRNA modification"/>
    <property type="evidence" value="ECO:0007669"/>
    <property type="project" value="TreeGrafter"/>
</dbReference>
<proteinExistence type="inferred from homology"/>
<dbReference type="GO" id="GO:0005634">
    <property type="term" value="C:nucleus"/>
    <property type="evidence" value="ECO:0007669"/>
    <property type="project" value="TreeGrafter"/>
</dbReference>
<feature type="coiled-coil region" evidence="5">
    <location>
        <begin position="1010"/>
        <end position="1037"/>
    </location>
</feature>
<comment type="subcellular location">
    <subcellularLocation>
        <location evidence="1">Membrane</location>
    </subcellularLocation>
</comment>
<evidence type="ECO:0000259" key="7">
    <source>
        <dbReference type="PROSITE" id="PS51154"/>
    </source>
</evidence>
<dbReference type="PANTHER" id="PTHR13767:SF2">
    <property type="entry name" value="PSEUDOURIDYLATE SYNTHASE TRUB1"/>
    <property type="match status" value="1"/>
</dbReference>
<dbReference type="PANTHER" id="PTHR13767">
    <property type="entry name" value="TRNA-PSEUDOURIDINE SYNTHASE"/>
    <property type="match status" value="1"/>
</dbReference>
<evidence type="ECO:0000256" key="5">
    <source>
        <dbReference type="SAM" id="Coils"/>
    </source>
</evidence>
<comment type="caution">
    <text evidence="8">The sequence shown here is derived from an EMBL/GenBank/DDBJ whole genome shotgun (WGS) entry which is preliminary data.</text>
</comment>
<keyword evidence="5" id="KW-0175">Coiled coil</keyword>
<reference evidence="8 9" key="1">
    <citation type="journal article" date="2021" name="DNA Res.">
        <title>Genome analysis of Candida subhashii reveals its hybrid nature and dual mitochondrial genome conformations.</title>
        <authorList>
            <person name="Mixao V."/>
            <person name="Hegedusova E."/>
            <person name="Saus E."/>
            <person name="Pryszcz L.P."/>
            <person name="Cillingova A."/>
            <person name="Nosek J."/>
            <person name="Gabaldon T."/>
        </authorList>
    </citation>
    <scope>NUCLEOTIDE SEQUENCE [LARGE SCALE GENOMIC DNA]</scope>
    <source>
        <strain evidence="8 9">CBS 10753</strain>
    </source>
</reference>
<name>A0A8J5QN88_9ASCO</name>
<evidence type="ECO:0000256" key="1">
    <source>
        <dbReference type="ARBA" id="ARBA00004370"/>
    </source>
</evidence>
<dbReference type="AlphaFoldDB" id="A0A8J5QN88"/>
<dbReference type="GeneID" id="73469755"/>
<dbReference type="GO" id="GO:0003723">
    <property type="term" value="F:RNA binding"/>
    <property type="evidence" value="ECO:0007669"/>
    <property type="project" value="InterPro"/>
</dbReference>
<dbReference type="Proteomes" id="UP000694255">
    <property type="component" value="Unassembled WGS sequence"/>
</dbReference>
<evidence type="ECO:0000313" key="9">
    <source>
        <dbReference type="Proteomes" id="UP000694255"/>
    </source>
</evidence>
<dbReference type="PROSITE" id="PS51154">
    <property type="entry name" value="MACRO"/>
    <property type="match status" value="1"/>
</dbReference>
<dbReference type="EMBL" id="JAGSYN010000136">
    <property type="protein sequence ID" value="KAG7663495.1"/>
    <property type="molecule type" value="Genomic_DNA"/>
</dbReference>
<dbReference type="InterPro" id="IPR002501">
    <property type="entry name" value="PsdUridine_synth_N"/>
</dbReference>
<protein>
    <submittedName>
        <fullName evidence="8">PUS4</fullName>
    </submittedName>
</protein>
<organism evidence="8 9">
    <name type="scientific">[Candida] subhashii</name>
    <dbReference type="NCBI Taxonomy" id="561895"/>
    <lineage>
        <taxon>Eukaryota</taxon>
        <taxon>Fungi</taxon>
        <taxon>Dikarya</taxon>
        <taxon>Ascomycota</taxon>
        <taxon>Saccharomycotina</taxon>
        <taxon>Pichiomycetes</taxon>
        <taxon>Debaryomycetaceae</taxon>
        <taxon>Spathaspora</taxon>
    </lineage>
</organism>